<comment type="caution">
    <text evidence="8">The sequence shown here is derived from an EMBL/GenBank/DDBJ whole genome shotgun (WGS) entry which is preliminary data.</text>
</comment>
<feature type="region of interest" description="Disordered" evidence="6">
    <location>
        <begin position="123"/>
        <end position="149"/>
    </location>
</feature>
<gene>
    <name evidence="8" type="ORF">HAX54_047560</name>
</gene>
<dbReference type="SUPFAM" id="SSF55455">
    <property type="entry name" value="SRF-like"/>
    <property type="match status" value="1"/>
</dbReference>
<keyword evidence="2" id="KW-0805">Transcription regulation</keyword>
<sequence>MGRGKVEMKRIENPNSRQVTFTKRRQGLLKKAHELAVLCDAEVAVIVYSSTGKMYEFSSSSRFMGKDLEGLTVKELQRLEYQQTRGLLAIKDRKEKKTVLENKILYEQVEELKRDLGFKVTSQRRSVDKNKKLKAPKVKNDAENSMTME</sequence>
<evidence type="ECO:0000313" key="9">
    <source>
        <dbReference type="Proteomes" id="UP000823775"/>
    </source>
</evidence>
<dbReference type="InterPro" id="IPR050142">
    <property type="entry name" value="MADS-box/MEF2_TF"/>
</dbReference>
<organism evidence="8 9">
    <name type="scientific">Datura stramonium</name>
    <name type="common">Jimsonweed</name>
    <name type="synonym">Common thornapple</name>
    <dbReference type="NCBI Taxonomy" id="4076"/>
    <lineage>
        <taxon>Eukaryota</taxon>
        <taxon>Viridiplantae</taxon>
        <taxon>Streptophyta</taxon>
        <taxon>Embryophyta</taxon>
        <taxon>Tracheophyta</taxon>
        <taxon>Spermatophyta</taxon>
        <taxon>Magnoliopsida</taxon>
        <taxon>eudicotyledons</taxon>
        <taxon>Gunneridae</taxon>
        <taxon>Pentapetalae</taxon>
        <taxon>asterids</taxon>
        <taxon>lamiids</taxon>
        <taxon>Solanales</taxon>
        <taxon>Solanaceae</taxon>
        <taxon>Solanoideae</taxon>
        <taxon>Datureae</taxon>
        <taxon>Datura</taxon>
    </lineage>
</organism>
<dbReference type="InterPro" id="IPR036879">
    <property type="entry name" value="TF_MADSbox_sf"/>
</dbReference>
<dbReference type="CDD" id="cd00265">
    <property type="entry name" value="MADS_MEF2_like"/>
    <property type="match status" value="1"/>
</dbReference>
<evidence type="ECO:0000256" key="6">
    <source>
        <dbReference type="SAM" id="MobiDB-lite"/>
    </source>
</evidence>
<evidence type="ECO:0000256" key="2">
    <source>
        <dbReference type="ARBA" id="ARBA00023015"/>
    </source>
</evidence>
<comment type="subcellular location">
    <subcellularLocation>
        <location evidence="1">Nucleus</location>
    </subcellularLocation>
</comment>
<keyword evidence="3" id="KW-0238">DNA-binding</keyword>
<dbReference type="Gene3D" id="3.40.1810.10">
    <property type="entry name" value="Transcription factor, MADS-box"/>
    <property type="match status" value="1"/>
</dbReference>
<dbReference type="PRINTS" id="PR00404">
    <property type="entry name" value="MADSDOMAIN"/>
</dbReference>
<dbReference type="InterPro" id="IPR002100">
    <property type="entry name" value="TF_MADSbox"/>
</dbReference>
<dbReference type="SMART" id="SM00432">
    <property type="entry name" value="MADS"/>
    <property type="match status" value="1"/>
</dbReference>
<accession>A0ABS8RQX0</accession>
<protein>
    <recommendedName>
        <fullName evidence="7">MADS-box domain-containing protein</fullName>
    </recommendedName>
</protein>
<evidence type="ECO:0000256" key="5">
    <source>
        <dbReference type="ARBA" id="ARBA00023242"/>
    </source>
</evidence>
<proteinExistence type="predicted"/>
<dbReference type="Pfam" id="PF00319">
    <property type="entry name" value="SRF-TF"/>
    <property type="match status" value="1"/>
</dbReference>
<dbReference type="Proteomes" id="UP000823775">
    <property type="component" value="Unassembled WGS sequence"/>
</dbReference>
<evidence type="ECO:0000313" key="8">
    <source>
        <dbReference type="EMBL" id="MCD7448948.1"/>
    </source>
</evidence>
<dbReference type="PANTHER" id="PTHR48019">
    <property type="entry name" value="SERUM RESPONSE FACTOR HOMOLOG"/>
    <property type="match status" value="1"/>
</dbReference>
<keyword evidence="4" id="KW-0804">Transcription</keyword>
<dbReference type="InterPro" id="IPR033896">
    <property type="entry name" value="MEF2-like_N"/>
</dbReference>
<evidence type="ECO:0000256" key="3">
    <source>
        <dbReference type="ARBA" id="ARBA00023125"/>
    </source>
</evidence>
<reference evidence="8 9" key="1">
    <citation type="journal article" date="2021" name="BMC Genomics">
        <title>Datura genome reveals duplications of psychoactive alkaloid biosynthetic genes and high mutation rate following tissue culture.</title>
        <authorList>
            <person name="Rajewski A."/>
            <person name="Carter-House D."/>
            <person name="Stajich J."/>
            <person name="Litt A."/>
        </authorList>
    </citation>
    <scope>NUCLEOTIDE SEQUENCE [LARGE SCALE GENOMIC DNA]</scope>
    <source>
        <strain evidence="8">AR-01</strain>
    </source>
</reference>
<dbReference type="PROSITE" id="PS50066">
    <property type="entry name" value="MADS_BOX_2"/>
    <property type="match status" value="1"/>
</dbReference>
<evidence type="ECO:0000259" key="7">
    <source>
        <dbReference type="PROSITE" id="PS50066"/>
    </source>
</evidence>
<dbReference type="EMBL" id="JACEIK010000077">
    <property type="protein sequence ID" value="MCD7448948.1"/>
    <property type="molecule type" value="Genomic_DNA"/>
</dbReference>
<evidence type="ECO:0000256" key="4">
    <source>
        <dbReference type="ARBA" id="ARBA00023163"/>
    </source>
</evidence>
<evidence type="ECO:0000256" key="1">
    <source>
        <dbReference type="ARBA" id="ARBA00004123"/>
    </source>
</evidence>
<keyword evidence="5" id="KW-0539">Nucleus</keyword>
<feature type="domain" description="MADS-box" evidence="7">
    <location>
        <begin position="1"/>
        <end position="61"/>
    </location>
</feature>
<dbReference type="PROSITE" id="PS00350">
    <property type="entry name" value="MADS_BOX_1"/>
    <property type="match status" value="1"/>
</dbReference>
<keyword evidence="9" id="KW-1185">Reference proteome</keyword>
<name>A0ABS8RQX0_DATST</name>